<proteinExistence type="predicted"/>
<name>A0ABN8YEF3_RANTA</name>
<sequence>MGKLGLTQAKDSLKVTQPRVEIQIKVPEPLLLVVTLGCLPGWSSLGPLPSSLGGLRGAGGHGEAGQGQEEDCRPPRQSQYTQGLSGPPTPRQVGFLSWFWLHSSPPPPCPQSSFRQAFPWPRPRQRPAGSPSEGGKWKAGAASLRMQPSQRFPRQRGTTCADSLLGEPRRGGRAASRAGRHLFEVLVLIDDNNNGGLALFLREKKRN</sequence>
<feature type="region of interest" description="Disordered" evidence="1">
    <location>
        <begin position="110"/>
        <end position="176"/>
    </location>
</feature>
<dbReference type="EMBL" id="OX459955">
    <property type="protein sequence ID" value="CAI9159913.1"/>
    <property type="molecule type" value="Genomic_DNA"/>
</dbReference>
<gene>
    <name evidence="2" type="ORF">MRATA1EN1_LOCUS8875</name>
</gene>
<dbReference type="Proteomes" id="UP001176941">
    <property type="component" value="Chromosome 19"/>
</dbReference>
<feature type="compositionally biased region" description="Polar residues" evidence="1">
    <location>
        <begin position="146"/>
        <end position="161"/>
    </location>
</feature>
<feature type="compositionally biased region" description="Gly residues" evidence="1">
    <location>
        <begin position="54"/>
        <end position="65"/>
    </location>
</feature>
<organism evidence="2 3">
    <name type="scientific">Rangifer tarandus platyrhynchus</name>
    <name type="common">Svalbard reindeer</name>
    <dbReference type="NCBI Taxonomy" id="3082113"/>
    <lineage>
        <taxon>Eukaryota</taxon>
        <taxon>Metazoa</taxon>
        <taxon>Chordata</taxon>
        <taxon>Craniata</taxon>
        <taxon>Vertebrata</taxon>
        <taxon>Euteleostomi</taxon>
        <taxon>Mammalia</taxon>
        <taxon>Eutheria</taxon>
        <taxon>Laurasiatheria</taxon>
        <taxon>Artiodactyla</taxon>
        <taxon>Ruminantia</taxon>
        <taxon>Pecora</taxon>
        <taxon>Cervidae</taxon>
        <taxon>Odocoileinae</taxon>
        <taxon>Rangifer</taxon>
    </lineage>
</organism>
<reference evidence="2" key="1">
    <citation type="submission" date="2023-04" db="EMBL/GenBank/DDBJ databases">
        <authorList>
            <consortium name="ELIXIR-Norway"/>
        </authorList>
    </citation>
    <scope>NUCLEOTIDE SEQUENCE [LARGE SCALE GENOMIC DNA]</scope>
</reference>
<protein>
    <submittedName>
        <fullName evidence="2">Uncharacterized protein</fullName>
    </submittedName>
</protein>
<feature type="region of interest" description="Disordered" evidence="1">
    <location>
        <begin position="53"/>
        <end position="89"/>
    </location>
</feature>
<keyword evidence="3" id="KW-1185">Reference proteome</keyword>
<evidence type="ECO:0000313" key="3">
    <source>
        <dbReference type="Proteomes" id="UP001176941"/>
    </source>
</evidence>
<evidence type="ECO:0000256" key="1">
    <source>
        <dbReference type="SAM" id="MobiDB-lite"/>
    </source>
</evidence>
<accession>A0ABN8YEF3</accession>
<evidence type="ECO:0000313" key="2">
    <source>
        <dbReference type="EMBL" id="CAI9159913.1"/>
    </source>
</evidence>